<organism evidence="1 2">
    <name type="scientific">Rickettsia helvetica</name>
    <dbReference type="NCBI Taxonomy" id="35789"/>
    <lineage>
        <taxon>Bacteria</taxon>
        <taxon>Pseudomonadati</taxon>
        <taxon>Pseudomonadota</taxon>
        <taxon>Alphaproteobacteria</taxon>
        <taxon>Rickettsiales</taxon>
        <taxon>Rickettsiaceae</taxon>
        <taxon>Rickettsieae</taxon>
        <taxon>Rickettsia</taxon>
        <taxon>spotted fever group</taxon>
    </lineage>
</organism>
<dbReference type="EMBL" id="OZ018776">
    <property type="protein sequence ID" value="CAK9121083.1"/>
    <property type="molecule type" value="Genomic_DNA"/>
</dbReference>
<dbReference type="RefSeq" id="WP_269572104.1">
    <property type="nucleotide sequence ID" value="NZ_OY974080.1"/>
</dbReference>
<name>A0ABP0T5I9_RICHE</name>
<protein>
    <submittedName>
        <fullName evidence="1">Uncharacterized protein</fullName>
    </submittedName>
</protein>
<reference evidence="1 2" key="1">
    <citation type="submission" date="2024-02" db="EMBL/GenBank/DDBJ databases">
        <authorList>
            <person name="Nijsse B."/>
            <person name="Sprong H."/>
        </authorList>
    </citation>
    <scope>NUCLEOTIDE SEQUENCE [LARGE SCALE GENOMIC DNA]</scope>
    <source>
        <strain evidence="1">OB144</strain>
    </source>
</reference>
<proteinExistence type="predicted"/>
<dbReference type="Proteomes" id="UP001642485">
    <property type="component" value="Chromosome"/>
</dbReference>
<gene>
    <name evidence="1" type="ORF">OB144RH_04775</name>
</gene>
<evidence type="ECO:0000313" key="2">
    <source>
        <dbReference type="Proteomes" id="UP001642485"/>
    </source>
</evidence>
<accession>A0ABP0T5I9</accession>
<sequence>MIFLVDRIFETSGVDHELKQELIKLPSYIEKGFVSEKLNAN</sequence>
<keyword evidence="2" id="KW-1185">Reference proteome</keyword>
<evidence type="ECO:0000313" key="1">
    <source>
        <dbReference type="EMBL" id="CAK9121083.1"/>
    </source>
</evidence>